<accession>A0A4P2Q2I9</accession>
<dbReference type="PANTHER" id="PTHR30258">
    <property type="entry name" value="TYPE II SECRETION SYSTEM PROTEIN GSPE-RELATED"/>
    <property type="match status" value="1"/>
</dbReference>
<dbReference type="GO" id="GO:0016887">
    <property type="term" value="F:ATP hydrolysis activity"/>
    <property type="evidence" value="ECO:0007669"/>
    <property type="project" value="TreeGrafter"/>
</dbReference>
<dbReference type="CDD" id="cd01129">
    <property type="entry name" value="PulE-GspE-like"/>
    <property type="match status" value="1"/>
</dbReference>
<name>A0A4P2Q2I9_SORCE</name>
<dbReference type="GO" id="GO:0005524">
    <property type="term" value="F:ATP binding"/>
    <property type="evidence" value="ECO:0007669"/>
    <property type="project" value="UniProtKB-KW"/>
</dbReference>
<evidence type="ECO:0000256" key="2">
    <source>
        <dbReference type="ARBA" id="ARBA00022741"/>
    </source>
</evidence>
<dbReference type="OrthoDB" id="9805147at2"/>
<dbReference type="InterPro" id="IPR027417">
    <property type="entry name" value="P-loop_NTPase"/>
</dbReference>
<dbReference type="Proteomes" id="UP000295781">
    <property type="component" value="Chromosome"/>
</dbReference>
<dbReference type="InterPro" id="IPR001482">
    <property type="entry name" value="T2SS/T4SS_dom"/>
</dbReference>
<sequence length="397" mass="43432">MTISRPPASSSSEELDAVKVLNHLVRRAVSMGASDIHVEPKRDTLRVRYRVDGVMVPQGQIPLELAPSLASRVKVLARMDMTERRLPQDGQFSLELHGHPLIHLRASTFPAIHGETLVLRVLLSHQLIPLDKLGLAKDDLPRVERLADRPSGLIAVCGPTGSGKTSTLYSLIKVMKTSELSIVTLEDPIEVEFADITQGQANPRQGFTFAAGLRAILRQDPDVIMVGEMRDPETAQIALQASLTGHLVLSTLHTSDAVDTVARLVDLGAESWIVANALLAVIAQRLVRRLCEECAETYELEGAVTSDDGDRILIEKGTELKRAVGCPTCHQTGYRGRLGLFEVLELDDDLRELIKGRAGKRAYREGARKAGLLPLREAGLLRVKEGVTTLDEVLRVT</sequence>
<dbReference type="PROSITE" id="PS00662">
    <property type="entry name" value="T2SP_E"/>
    <property type="match status" value="1"/>
</dbReference>
<feature type="domain" description="Bacterial type II secretion system protein E" evidence="4">
    <location>
        <begin position="217"/>
        <end position="231"/>
    </location>
</feature>
<dbReference type="Gene3D" id="3.40.50.300">
    <property type="entry name" value="P-loop containing nucleotide triphosphate hydrolases"/>
    <property type="match status" value="1"/>
</dbReference>
<gene>
    <name evidence="5" type="ORF">SOCEGT47_040420</name>
</gene>
<comment type="similarity">
    <text evidence="1">Belongs to the GSP E family.</text>
</comment>
<dbReference type="Pfam" id="PF00437">
    <property type="entry name" value="T2SSE"/>
    <property type="match status" value="1"/>
</dbReference>
<evidence type="ECO:0000313" key="5">
    <source>
        <dbReference type="EMBL" id="AUX23515.1"/>
    </source>
</evidence>
<evidence type="ECO:0000256" key="1">
    <source>
        <dbReference type="ARBA" id="ARBA00006611"/>
    </source>
</evidence>
<dbReference type="SMART" id="SM00382">
    <property type="entry name" value="AAA"/>
    <property type="match status" value="1"/>
</dbReference>
<dbReference type="AlphaFoldDB" id="A0A4P2Q2I9"/>
<dbReference type="Gene3D" id="3.30.450.90">
    <property type="match status" value="1"/>
</dbReference>
<dbReference type="InterPro" id="IPR003593">
    <property type="entry name" value="AAA+_ATPase"/>
</dbReference>
<keyword evidence="3" id="KW-0067">ATP-binding</keyword>
<reference evidence="5 6" key="1">
    <citation type="submission" date="2015-09" db="EMBL/GenBank/DDBJ databases">
        <title>Sorangium comparison.</title>
        <authorList>
            <person name="Zaburannyi N."/>
            <person name="Bunk B."/>
            <person name="Overmann J."/>
            <person name="Mueller R."/>
        </authorList>
    </citation>
    <scope>NUCLEOTIDE SEQUENCE [LARGE SCALE GENOMIC DNA]</scope>
    <source>
        <strain evidence="5 6">So ceGT47</strain>
    </source>
</reference>
<organism evidence="5 6">
    <name type="scientific">Sorangium cellulosum</name>
    <name type="common">Polyangium cellulosum</name>
    <dbReference type="NCBI Taxonomy" id="56"/>
    <lineage>
        <taxon>Bacteria</taxon>
        <taxon>Pseudomonadati</taxon>
        <taxon>Myxococcota</taxon>
        <taxon>Polyangia</taxon>
        <taxon>Polyangiales</taxon>
        <taxon>Polyangiaceae</taxon>
        <taxon>Sorangium</taxon>
    </lineage>
</organism>
<proteinExistence type="inferred from homology"/>
<keyword evidence="2" id="KW-0547">Nucleotide-binding</keyword>
<dbReference type="EMBL" id="CP012670">
    <property type="protein sequence ID" value="AUX23515.1"/>
    <property type="molecule type" value="Genomic_DNA"/>
</dbReference>
<dbReference type="SUPFAM" id="SSF52540">
    <property type="entry name" value="P-loop containing nucleoside triphosphate hydrolases"/>
    <property type="match status" value="1"/>
</dbReference>
<evidence type="ECO:0000259" key="4">
    <source>
        <dbReference type="PROSITE" id="PS00662"/>
    </source>
</evidence>
<dbReference type="PANTHER" id="PTHR30258:SF2">
    <property type="entry name" value="COMG OPERON PROTEIN 1"/>
    <property type="match status" value="1"/>
</dbReference>
<protein>
    <recommendedName>
        <fullName evidence="4">Bacterial type II secretion system protein E domain-containing protein</fullName>
    </recommendedName>
</protein>
<evidence type="ECO:0000313" key="6">
    <source>
        <dbReference type="Proteomes" id="UP000295781"/>
    </source>
</evidence>
<dbReference type="GO" id="GO:0005886">
    <property type="term" value="C:plasma membrane"/>
    <property type="evidence" value="ECO:0007669"/>
    <property type="project" value="TreeGrafter"/>
</dbReference>
<dbReference type="RefSeq" id="WP_129348732.1">
    <property type="nucleotide sequence ID" value="NZ_CP012670.1"/>
</dbReference>
<evidence type="ECO:0000256" key="3">
    <source>
        <dbReference type="ARBA" id="ARBA00022840"/>
    </source>
</evidence>